<dbReference type="KEGG" id="aez:C3E78_17885"/>
<evidence type="ECO:0000313" key="2">
    <source>
        <dbReference type="Proteomes" id="UP000244384"/>
    </source>
</evidence>
<gene>
    <name evidence="1" type="ORF">C3E78_17885</name>
</gene>
<dbReference type="InterPro" id="IPR011037">
    <property type="entry name" value="Pyrv_Knase-like_insert_dom_sf"/>
</dbReference>
<dbReference type="RefSeq" id="WP_108580640.1">
    <property type="nucleotide sequence ID" value="NZ_CP026952.1"/>
</dbReference>
<dbReference type="GO" id="GO:0003824">
    <property type="term" value="F:catalytic activity"/>
    <property type="evidence" value="ECO:0007669"/>
    <property type="project" value="InterPro"/>
</dbReference>
<dbReference type="EMBL" id="CP026952">
    <property type="protein sequence ID" value="AWB93928.1"/>
    <property type="molecule type" value="Genomic_DNA"/>
</dbReference>
<name>A0A2S0WRN7_9ACTN</name>
<dbReference type="Gene3D" id="2.40.33.20">
    <property type="entry name" value="PK beta-barrel domain-like"/>
    <property type="match status" value="1"/>
</dbReference>
<evidence type="ECO:0000313" key="1">
    <source>
        <dbReference type="EMBL" id="AWB93928.1"/>
    </source>
</evidence>
<dbReference type="OrthoDB" id="192945at2"/>
<accession>A0A2S0WRN7</accession>
<proteinExistence type="predicted"/>
<reference evidence="2" key="1">
    <citation type="submission" date="2018-01" db="EMBL/GenBank/DDBJ databases">
        <authorList>
            <person name="Li J."/>
        </authorList>
    </citation>
    <scope>NUCLEOTIDE SEQUENCE [LARGE SCALE GENOMIC DNA]</scope>
    <source>
        <strain evidence="2">592</strain>
    </source>
</reference>
<dbReference type="Proteomes" id="UP000244384">
    <property type="component" value="Chromosome"/>
</dbReference>
<dbReference type="GO" id="GO:0030151">
    <property type="term" value="F:molybdenum ion binding"/>
    <property type="evidence" value="ECO:0007669"/>
    <property type="project" value="InterPro"/>
</dbReference>
<keyword evidence="2" id="KW-1185">Reference proteome</keyword>
<accession>A0A5F2ENM0</accession>
<dbReference type="InterPro" id="IPR005302">
    <property type="entry name" value="MoCF_Sase_C"/>
</dbReference>
<dbReference type="AlphaFoldDB" id="A0A2S0WRN7"/>
<organism evidence="1 2">
    <name type="scientific">Aeromicrobium chenweiae</name>
    <dbReference type="NCBI Taxonomy" id="2079793"/>
    <lineage>
        <taxon>Bacteria</taxon>
        <taxon>Bacillati</taxon>
        <taxon>Actinomycetota</taxon>
        <taxon>Actinomycetes</taxon>
        <taxon>Propionibacteriales</taxon>
        <taxon>Nocardioidaceae</taxon>
        <taxon>Aeromicrobium</taxon>
    </lineage>
</organism>
<dbReference type="GO" id="GO:0030170">
    <property type="term" value="F:pyridoxal phosphate binding"/>
    <property type="evidence" value="ECO:0007669"/>
    <property type="project" value="InterPro"/>
</dbReference>
<dbReference type="PROSITE" id="PS51340">
    <property type="entry name" value="MOSC"/>
    <property type="match status" value="1"/>
</dbReference>
<sequence length="174" mass="18907">MELEIVALVVSPVHRYEGRPRDGVLPYDGDETPTSVQVRAHRGLVGDRYFGTRHSRYSVTLLAAEQIDWLQDEIAGEGLFPATTAPFDPVLARRNVVTRGLDVDALVRTSFTLDAGHGPIRFVSRTAASPCAWMNEVYGPGAHRALRGRGGIRCEPLDDGVLSVGPATVTDVRS</sequence>
<dbReference type="SUPFAM" id="SSF50800">
    <property type="entry name" value="PK beta-barrel domain-like"/>
    <property type="match status" value="1"/>
</dbReference>
<protein>
    <submittedName>
        <fullName evidence="1">Molybdenum cofactor biosysynthesis protein</fullName>
    </submittedName>
</protein>